<dbReference type="PANTHER" id="PTHR38593:SF1">
    <property type="entry name" value="BLR2558 PROTEIN"/>
    <property type="match status" value="1"/>
</dbReference>
<evidence type="ECO:0000259" key="2">
    <source>
        <dbReference type="Pfam" id="PF13628"/>
    </source>
</evidence>
<dbReference type="PANTHER" id="PTHR38593">
    <property type="entry name" value="BLR2558 PROTEIN"/>
    <property type="match status" value="1"/>
</dbReference>
<feature type="domain" description="DUF4142" evidence="2">
    <location>
        <begin position="37"/>
        <end position="170"/>
    </location>
</feature>
<feature type="chain" id="PRO_5031382808" evidence="1">
    <location>
        <begin position="28"/>
        <end position="182"/>
    </location>
</feature>
<proteinExistence type="predicted"/>
<organism evidence="3 4">
    <name type="scientific">Streptomyces echinatus</name>
    <dbReference type="NCBI Taxonomy" id="67293"/>
    <lineage>
        <taxon>Bacteria</taxon>
        <taxon>Bacillati</taxon>
        <taxon>Actinomycetota</taxon>
        <taxon>Actinomycetes</taxon>
        <taxon>Kitasatosporales</taxon>
        <taxon>Streptomycetaceae</taxon>
        <taxon>Streptomyces</taxon>
    </lineage>
</organism>
<feature type="signal peptide" evidence="1">
    <location>
        <begin position="1"/>
        <end position="27"/>
    </location>
</feature>
<reference evidence="3 4" key="1">
    <citation type="submission" date="2020-08" db="EMBL/GenBank/DDBJ databases">
        <title>Genomic Encyclopedia of Type Strains, Phase III (KMG-III): the genomes of soil and plant-associated and newly described type strains.</title>
        <authorList>
            <person name="Whitman W."/>
        </authorList>
    </citation>
    <scope>NUCLEOTIDE SEQUENCE [LARGE SCALE GENOMIC DNA]</scope>
    <source>
        <strain evidence="3 4">CECT 3313</strain>
    </source>
</reference>
<evidence type="ECO:0000313" key="3">
    <source>
        <dbReference type="EMBL" id="MBB5931936.1"/>
    </source>
</evidence>
<dbReference type="AlphaFoldDB" id="A0A7W9UV69"/>
<keyword evidence="4" id="KW-1185">Reference proteome</keyword>
<dbReference type="InterPro" id="IPR025419">
    <property type="entry name" value="DUF4142"/>
</dbReference>
<accession>A0A7W9UV69</accession>
<gene>
    <name evidence="3" type="ORF">FHS34_007445</name>
</gene>
<name>A0A7W9UV69_9ACTN</name>
<evidence type="ECO:0000256" key="1">
    <source>
        <dbReference type="SAM" id="SignalP"/>
    </source>
</evidence>
<dbReference type="InterPro" id="IPR012347">
    <property type="entry name" value="Ferritin-like"/>
</dbReference>
<dbReference type="Gene3D" id="1.20.1260.10">
    <property type="match status" value="1"/>
</dbReference>
<sequence>MKLGNRSVLVALAAVSVVGVSAGLASADSATPSATRSDKNFVEFLGNVNVSEIAAGGNAQKNATTECVQQAGRVLHDNHTQLEKKLEPVAASLGVHLPSGPTKADQAMFAPVSDKAHTPAYDTAWLNMMFKGHKAVLAKIDQEIASAQNSQVKAYAEMARPVIQAHLNMVNGGQCHTPPPAR</sequence>
<evidence type="ECO:0000313" key="4">
    <source>
        <dbReference type="Proteomes" id="UP000585836"/>
    </source>
</evidence>
<keyword evidence="1" id="KW-0732">Signal</keyword>
<dbReference type="EMBL" id="JACHJK010000019">
    <property type="protein sequence ID" value="MBB5931936.1"/>
    <property type="molecule type" value="Genomic_DNA"/>
</dbReference>
<protein>
    <submittedName>
        <fullName evidence="3">Putative membrane protein</fullName>
    </submittedName>
</protein>
<dbReference type="Proteomes" id="UP000585836">
    <property type="component" value="Unassembled WGS sequence"/>
</dbReference>
<comment type="caution">
    <text evidence="3">The sequence shown here is derived from an EMBL/GenBank/DDBJ whole genome shotgun (WGS) entry which is preliminary data.</text>
</comment>
<dbReference type="Pfam" id="PF13628">
    <property type="entry name" value="DUF4142"/>
    <property type="match status" value="1"/>
</dbReference>
<dbReference type="RefSeq" id="WP_184973798.1">
    <property type="nucleotide sequence ID" value="NZ_BAAAWF010000045.1"/>
</dbReference>